<evidence type="ECO:0000256" key="6">
    <source>
        <dbReference type="SAM" id="Coils"/>
    </source>
</evidence>
<comment type="subcellular location">
    <subcellularLocation>
        <location evidence="1">Nucleus</location>
    </subcellularLocation>
</comment>
<reference evidence="11 12" key="1">
    <citation type="submission" date="2022-05" db="EMBL/GenBank/DDBJ databases">
        <authorList>
            <consortium name="Genoscope - CEA"/>
            <person name="William W."/>
        </authorList>
    </citation>
    <scope>NUCLEOTIDE SEQUENCE [LARGE SCALE GENOMIC DNA]</scope>
</reference>
<evidence type="ECO:0000256" key="5">
    <source>
        <dbReference type="ARBA" id="ARBA00023242"/>
    </source>
</evidence>
<dbReference type="Pfam" id="PF14768">
    <property type="entry name" value="RPA_interact_C"/>
    <property type="match status" value="1"/>
</dbReference>
<feature type="domain" description="RPA-interacting protein C-terminal" evidence="10">
    <location>
        <begin position="157"/>
        <end position="239"/>
    </location>
</feature>
<comment type="caution">
    <text evidence="11">The sequence shown here is derived from an EMBL/GenBank/DDBJ whole genome shotgun (WGS) entry which is preliminary data.</text>
</comment>
<keyword evidence="3" id="KW-0863">Zinc-finger</keyword>
<evidence type="ECO:0000313" key="11">
    <source>
        <dbReference type="EMBL" id="CAH3021306.1"/>
    </source>
</evidence>
<evidence type="ECO:0000259" key="10">
    <source>
        <dbReference type="Pfam" id="PF14768"/>
    </source>
</evidence>
<evidence type="ECO:0000259" key="8">
    <source>
        <dbReference type="Pfam" id="PF14766"/>
    </source>
</evidence>
<proteinExistence type="predicted"/>
<dbReference type="Pfam" id="PF14767">
    <property type="entry name" value="RPA_interact_M"/>
    <property type="match status" value="1"/>
</dbReference>
<evidence type="ECO:0000313" key="12">
    <source>
        <dbReference type="Proteomes" id="UP001159427"/>
    </source>
</evidence>
<accession>A0ABN8LZ51</accession>
<evidence type="ECO:0000256" key="4">
    <source>
        <dbReference type="ARBA" id="ARBA00022833"/>
    </source>
</evidence>
<feature type="domain" description="RPA-interacting protein central" evidence="9">
    <location>
        <begin position="62"/>
        <end position="148"/>
    </location>
</feature>
<dbReference type="InterPro" id="IPR028155">
    <property type="entry name" value="RPA_interact_central"/>
</dbReference>
<evidence type="ECO:0000256" key="3">
    <source>
        <dbReference type="ARBA" id="ARBA00022771"/>
    </source>
</evidence>
<sequence length="242" mass="28100">MATMADCFPKSPDPISRHRSQYKCSTPPWKEQYRKRCLDRLKNGRQRCVDRFRQGSKTDHSSMVNEVMNEEWLRLSEENSELPLWRPSRQSCTPFAGIDVDGPEDTSLDEILSVMDEIQKELMDEERNILAQYEENLKFEEASLCAAIECLRTDDVICPVCRRNPLHQNKQIIFCACGLRIDTEYDAVNLIYVRNQIDEALAMHRVEHCMAEPEFCSTFVKELGVSNLISICKACEFMYIVI</sequence>
<organism evidence="11 12">
    <name type="scientific">Porites evermanni</name>
    <dbReference type="NCBI Taxonomy" id="104178"/>
    <lineage>
        <taxon>Eukaryota</taxon>
        <taxon>Metazoa</taxon>
        <taxon>Cnidaria</taxon>
        <taxon>Anthozoa</taxon>
        <taxon>Hexacorallia</taxon>
        <taxon>Scleractinia</taxon>
        <taxon>Fungiina</taxon>
        <taxon>Poritidae</taxon>
        <taxon>Porites</taxon>
    </lineage>
</organism>
<evidence type="ECO:0000256" key="7">
    <source>
        <dbReference type="SAM" id="MobiDB-lite"/>
    </source>
</evidence>
<keyword evidence="12" id="KW-1185">Reference proteome</keyword>
<dbReference type="Proteomes" id="UP001159427">
    <property type="component" value="Unassembled WGS sequence"/>
</dbReference>
<dbReference type="PANTHER" id="PTHR31742:SF1">
    <property type="entry name" value="RPA-INTERACTING PROTEIN"/>
    <property type="match status" value="1"/>
</dbReference>
<gene>
    <name evidence="11" type="ORF">PEVE_00010770</name>
</gene>
<feature type="coiled-coil region" evidence="6">
    <location>
        <begin position="108"/>
        <end position="143"/>
    </location>
</feature>
<evidence type="ECO:0000256" key="1">
    <source>
        <dbReference type="ARBA" id="ARBA00004123"/>
    </source>
</evidence>
<feature type="region of interest" description="Disordered" evidence="7">
    <location>
        <begin position="1"/>
        <end position="20"/>
    </location>
</feature>
<dbReference type="EMBL" id="CALNXI010000177">
    <property type="protein sequence ID" value="CAH3021306.1"/>
    <property type="molecule type" value="Genomic_DNA"/>
</dbReference>
<name>A0ABN8LZ51_9CNID</name>
<feature type="domain" description="RPA-interacting protein N-terminal" evidence="8">
    <location>
        <begin position="17"/>
        <end position="55"/>
    </location>
</feature>
<keyword evidence="5" id="KW-0539">Nucleus</keyword>
<dbReference type="InterPro" id="IPR028156">
    <property type="entry name" value="RIP"/>
</dbReference>
<protein>
    <recommendedName>
        <fullName evidence="13">RPA-interacting protein</fullName>
    </recommendedName>
</protein>
<dbReference type="InterPro" id="IPR028158">
    <property type="entry name" value="RPA_interact_N_dom"/>
</dbReference>
<dbReference type="InterPro" id="IPR028159">
    <property type="entry name" value="RPA_interact_C_dom"/>
</dbReference>
<evidence type="ECO:0000256" key="2">
    <source>
        <dbReference type="ARBA" id="ARBA00022723"/>
    </source>
</evidence>
<evidence type="ECO:0000259" key="9">
    <source>
        <dbReference type="Pfam" id="PF14767"/>
    </source>
</evidence>
<keyword evidence="6" id="KW-0175">Coiled coil</keyword>
<evidence type="ECO:0008006" key="13">
    <source>
        <dbReference type="Google" id="ProtNLM"/>
    </source>
</evidence>
<dbReference type="PANTHER" id="PTHR31742">
    <property type="entry name" value="RPA-INTERACTING PROTEIN RPAIN"/>
    <property type="match status" value="1"/>
</dbReference>
<dbReference type="Pfam" id="PF14766">
    <property type="entry name" value="RPA_interact_N"/>
    <property type="match status" value="1"/>
</dbReference>
<keyword evidence="4" id="KW-0862">Zinc</keyword>
<keyword evidence="2" id="KW-0479">Metal-binding</keyword>